<gene>
    <name evidence="2" type="ORF">TDIS_2121</name>
</gene>
<dbReference type="PANTHER" id="PTHR38813:SF1">
    <property type="entry name" value="TOXIN RELE1-RELATED"/>
    <property type="match status" value="1"/>
</dbReference>
<accession>A0A179D150</accession>
<evidence type="ECO:0000313" key="2">
    <source>
        <dbReference type="EMBL" id="OAQ19787.1"/>
    </source>
</evidence>
<dbReference type="Proteomes" id="UP000078390">
    <property type="component" value="Unassembled WGS sequence"/>
</dbReference>
<dbReference type="EMBL" id="LWLG01000029">
    <property type="protein sequence ID" value="OAQ19787.1"/>
    <property type="molecule type" value="Genomic_DNA"/>
</dbReference>
<dbReference type="SUPFAM" id="SSF143011">
    <property type="entry name" value="RelE-like"/>
    <property type="match status" value="1"/>
</dbReference>
<comment type="caution">
    <text evidence="2">The sequence shown here is derived from an EMBL/GenBank/DDBJ whole genome shotgun (WGS) entry which is preliminary data.</text>
</comment>
<dbReference type="InterPro" id="IPR035093">
    <property type="entry name" value="RelE/ParE_toxin_dom_sf"/>
</dbReference>
<evidence type="ECO:0000256" key="1">
    <source>
        <dbReference type="ARBA" id="ARBA00022649"/>
    </source>
</evidence>
<dbReference type="Gene3D" id="3.30.2310.20">
    <property type="entry name" value="RelE-like"/>
    <property type="match status" value="1"/>
</dbReference>
<dbReference type="AlphaFoldDB" id="A0A179D150"/>
<keyword evidence="3" id="KW-1185">Reference proteome</keyword>
<reference evidence="2 3" key="1">
    <citation type="submission" date="2016-04" db="EMBL/GenBank/DDBJ databases">
        <title>Genome analysis of Thermosulfurimonas dismutans, the first thermophilic sulfur-disproportionating bacterium of the phylum Thermodesulfobacteria.</title>
        <authorList>
            <person name="Mardanov A.V."/>
            <person name="Beletsky A.V."/>
            <person name="Kadnikov V.V."/>
            <person name="Slobodkin A.I."/>
            <person name="Ravin N.V."/>
        </authorList>
    </citation>
    <scope>NUCLEOTIDE SEQUENCE [LARGE SCALE GENOMIC DNA]</scope>
    <source>
        <strain evidence="2 3">S95</strain>
    </source>
</reference>
<sequence>MQVLYERSFLRDIKNIRDNIIKRELENLIFEIKKANSILDIRGIRKLKGHKNYYRLKIKNYRVGVKLEGNKIIFIRVLPRRDIYRYFP</sequence>
<dbReference type="InterPro" id="IPR052747">
    <property type="entry name" value="TA_system_RelE_toxin"/>
</dbReference>
<proteinExistence type="predicted"/>
<dbReference type="PANTHER" id="PTHR38813">
    <property type="match status" value="1"/>
</dbReference>
<dbReference type="InterPro" id="IPR007712">
    <property type="entry name" value="RelE/ParE_toxin"/>
</dbReference>
<dbReference type="STRING" id="999894.TDIS_2121"/>
<protein>
    <submittedName>
        <fullName evidence="2">RelE/StbE replicon stabilization toxin</fullName>
    </submittedName>
</protein>
<name>A0A179D150_9BACT</name>
<dbReference type="RefSeq" id="WP_068671843.1">
    <property type="nucleotide sequence ID" value="NZ_LWLG01000029.1"/>
</dbReference>
<dbReference type="Pfam" id="PF05016">
    <property type="entry name" value="ParE_toxin"/>
    <property type="match status" value="1"/>
</dbReference>
<keyword evidence="1" id="KW-1277">Toxin-antitoxin system</keyword>
<evidence type="ECO:0000313" key="3">
    <source>
        <dbReference type="Proteomes" id="UP000078390"/>
    </source>
</evidence>
<organism evidence="2 3">
    <name type="scientific">Thermosulfurimonas dismutans</name>
    <dbReference type="NCBI Taxonomy" id="999894"/>
    <lineage>
        <taxon>Bacteria</taxon>
        <taxon>Pseudomonadati</taxon>
        <taxon>Thermodesulfobacteriota</taxon>
        <taxon>Thermodesulfobacteria</taxon>
        <taxon>Thermodesulfobacteriales</taxon>
        <taxon>Thermodesulfobacteriaceae</taxon>
        <taxon>Thermosulfurimonas</taxon>
    </lineage>
</organism>